<proteinExistence type="predicted"/>
<feature type="transmembrane region" description="Helical" evidence="1">
    <location>
        <begin position="7"/>
        <end position="25"/>
    </location>
</feature>
<sequence length="111" mass="12647">MYISAKYALLYLGVEIAVYLGLKVLRKDYTHWLPIKGLFSLVVSGIVRVVVKMIEDFTDCMHYRHPYEVGGLYFTVNLFVPVFGLLAVLYFTEGTLSPTTLSYMKNLAQVL</sequence>
<dbReference type="Proteomes" id="UP001165122">
    <property type="component" value="Unassembled WGS sequence"/>
</dbReference>
<evidence type="ECO:0000256" key="1">
    <source>
        <dbReference type="SAM" id="Phobius"/>
    </source>
</evidence>
<keyword evidence="3" id="KW-1185">Reference proteome</keyword>
<dbReference type="AlphaFoldDB" id="A0A9W7ED94"/>
<accession>A0A9W7ED94</accession>
<organism evidence="2 3">
    <name type="scientific">Triparma laevis f. longispina</name>
    <dbReference type="NCBI Taxonomy" id="1714387"/>
    <lineage>
        <taxon>Eukaryota</taxon>
        <taxon>Sar</taxon>
        <taxon>Stramenopiles</taxon>
        <taxon>Ochrophyta</taxon>
        <taxon>Bolidophyceae</taxon>
        <taxon>Parmales</taxon>
        <taxon>Triparmaceae</taxon>
        <taxon>Triparma</taxon>
    </lineage>
</organism>
<keyword evidence="1" id="KW-1133">Transmembrane helix</keyword>
<dbReference type="EMBL" id="BRXW01000699">
    <property type="protein sequence ID" value="GMH74612.1"/>
    <property type="molecule type" value="Genomic_DNA"/>
</dbReference>
<reference evidence="3" key="1">
    <citation type="journal article" date="2023" name="Commun. Biol.">
        <title>Genome analysis of Parmales, the sister group of diatoms, reveals the evolutionary specialization of diatoms from phago-mixotrophs to photoautotrophs.</title>
        <authorList>
            <person name="Ban H."/>
            <person name="Sato S."/>
            <person name="Yoshikawa S."/>
            <person name="Yamada K."/>
            <person name="Nakamura Y."/>
            <person name="Ichinomiya M."/>
            <person name="Sato N."/>
            <person name="Blanc-Mathieu R."/>
            <person name="Endo H."/>
            <person name="Kuwata A."/>
            <person name="Ogata H."/>
        </authorList>
    </citation>
    <scope>NUCLEOTIDE SEQUENCE [LARGE SCALE GENOMIC DNA]</scope>
    <source>
        <strain evidence="3">NIES 3700</strain>
    </source>
</reference>
<evidence type="ECO:0000313" key="2">
    <source>
        <dbReference type="EMBL" id="GMH74612.1"/>
    </source>
</evidence>
<keyword evidence="1" id="KW-0472">Membrane</keyword>
<protein>
    <submittedName>
        <fullName evidence="2">Uncharacterized protein</fullName>
    </submittedName>
</protein>
<feature type="transmembrane region" description="Helical" evidence="1">
    <location>
        <begin position="72"/>
        <end position="92"/>
    </location>
</feature>
<feature type="transmembrane region" description="Helical" evidence="1">
    <location>
        <begin position="31"/>
        <end position="51"/>
    </location>
</feature>
<gene>
    <name evidence="2" type="ORF">TrLO_g4240</name>
</gene>
<evidence type="ECO:0000313" key="3">
    <source>
        <dbReference type="Proteomes" id="UP001165122"/>
    </source>
</evidence>
<name>A0A9W7ED94_9STRA</name>
<keyword evidence="1" id="KW-0812">Transmembrane</keyword>
<comment type="caution">
    <text evidence="2">The sequence shown here is derived from an EMBL/GenBank/DDBJ whole genome shotgun (WGS) entry which is preliminary data.</text>
</comment>